<dbReference type="eggNOG" id="COG0011">
    <property type="taxonomic scope" value="Bacteria"/>
</dbReference>
<dbReference type="InterPro" id="IPR011522">
    <property type="entry name" value="Thiamin/HMP-bd_put_YkoF"/>
</dbReference>
<dbReference type="OrthoDB" id="9793516at2"/>
<dbReference type="Pfam" id="PF07615">
    <property type="entry name" value="Ykof"/>
    <property type="match status" value="1"/>
</dbReference>
<dbReference type="EMBL" id="JGYK01000002">
    <property type="protein sequence ID" value="KFI39308.1"/>
    <property type="molecule type" value="Genomic_DNA"/>
</dbReference>
<dbReference type="AlphaFoldDB" id="A0A086YYF8"/>
<dbReference type="SUPFAM" id="SSF89957">
    <property type="entry name" value="MTH1187/YkoF-like"/>
    <property type="match status" value="1"/>
</dbReference>
<evidence type="ECO:0000313" key="3">
    <source>
        <dbReference type="Proteomes" id="UP000029015"/>
    </source>
</evidence>
<feature type="domain" description="Thiamin/hydroxymethyl pyrimidine-binding YkoF putative" evidence="1">
    <location>
        <begin position="8"/>
        <end position="83"/>
    </location>
</feature>
<dbReference type="Proteomes" id="UP000029015">
    <property type="component" value="Unassembled WGS sequence"/>
</dbReference>
<evidence type="ECO:0000313" key="2">
    <source>
        <dbReference type="EMBL" id="KFI39308.1"/>
    </source>
</evidence>
<dbReference type="Gene3D" id="3.30.70.930">
    <property type="match status" value="1"/>
</dbReference>
<proteinExistence type="predicted"/>
<gene>
    <name evidence="2" type="ORF">BACT_0138</name>
</gene>
<dbReference type="RefSeq" id="WP_033504179.1">
    <property type="nucleotide sequence ID" value="NZ_CP011786.1"/>
</dbReference>
<comment type="caution">
    <text evidence="2">The sequence shown here is derived from an EMBL/GenBank/DDBJ whole genome shotgun (WGS) entry which is preliminary data.</text>
</comment>
<keyword evidence="3" id="KW-1185">Reference proteome</keyword>
<dbReference type="STRING" id="1437605.AB656_06525"/>
<organism evidence="2 3">
    <name type="scientific">Bifidobacterium actinocoloniiforme DSM 22766</name>
    <dbReference type="NCBI Taxonomy" id="1437605"/>
    <lineage>
        <taxon>Bacteria</taxon>
        <taxon>Bacillati</taxon>
        <taxon>Actinomycetota</taxon>
        <taxon>Actinomycetes</taxon>
        <taxon>Bifidobacteriales</taxon>
        <taxon>Bifidobacteriaceae</taxon>
        <taxon>Bifidobacterium</taxon>
    </lineage>
</organism>
<protein>
    <submittedName>
        <fullName evidence="2">YKOF domain-containing protein</fullName>
    </submittedName>
</protein>
<dbReference type="InterPro" id="IPR029756">
    <property type="entry name" value="MTH1187/YkoF-like"/>
</dbReference>
<sequence>MRSLRRISCQLSLYPLAQADYTSPVGQVLELIKTSGLAYETNDMATIVRGEPQVVFALLASIDDLMARTSTSYSLNATISNTCGCRVEQ</sequence>
<accession>A0A086YYF8</accession>
<name>A0A086YYF8_9BIFI</name>
<dbReference type="KEGG" id="bact:AB656_06525"/>
<evidence type="ECO:0000259" key="1">
    <source>
        <dbReference type="Pfam" id="PF07615"/>
    </source>
</evidence>
<reference evidence="2 3" key="1">
    <citation type="submission" date="2014-03" db="EMBL/GenBank/DDBJ databases">
        <title>Genomics of Bifidobacteria.</title>
        <authorList>
            <person name="Ventura M."/>
            <person name="Milani C."/>
            <person name="Lugli G.A."/>
        </authorList>
    </citation>
    <scope>NUCLEOTIDE SEQUENCE [LARGE SCALE GENOMIC DNA]</scope>
    <source>
        <strain evidence="2 3">DSM 22766</strain>
    </source>
</reference>